<dbReference type="eggNOG" id="COG1695">
    <property type="taxonomic scope" value="Bacteria"/>
</dbReference>
<dbReference type="PANTHER" id="PTHR33169">
    <property type="entry name" value="PADR-FAMILY TRANSCRIPTIONAL REGULATOR"/>
    <property type="match status" value="1"/>
</dbReference>
<keyword evidence="3" id="KW-1185">Reference proteome</keyword>
<dbReference type="SUPFAM" id="SSF46785">
    <property type="entry name" value="Winged helix' DNA-binding domain"/>
    <property type="match status" value="1"/>
</dbReference>
<feature type="domain" description="Transcription regulator PadR N-terminal" evidence="1">
    <location>
        <begin position="8"/>
        <end position="68"/>
    </location>
</feature>
<dbReference type="Pfam" id="PF03551">
    <property type="entry name" value="PadR"/>
    <property type="match status" value="1"/>
</dbReference>
<reference evidence="2 3" key="1">
    <citation type="journal article" date="2014" name="Genome Announc.">
        <title>Draft Genome Sequence of Paenibacillus pini JCM 16418T, Isolated from the Rhizosphere of Pine Tree.</title>
        <authorList>
            <person name="Yuki M."/>
            <person name="Oshima K."/>
            <person name="Suda W."/>
            <person name="Oshida Y."/>
            <person name="Kitamura K."/>
            <person name="Iida Y."/>
            <person name="Hattori M."/>
            <person name="Ohkuma M."/>
        </authorList>
    </citation>
    <scope>NUCLEOTIDE SEQUENCE [LARGE SCALE GENOMIC DNA]</scope>
    <source>
        <strain evidence="2 3">JCM 16418</strain>
    </source>
</reference>
<organism evidence="2 3">
    <name type="scientific">Paenibacillus pini JCM 16418</name>
    <dbReference type="NCBI Taxonomy" id="1236976"/>
    <lineage>
        <taxon>Bacteria</taxon>
        <taxon>Bacillati</taxon>
        <taxon>Bacillota</taxon>
        <taxon>Bacilli</taxon>
        <taxon>Bacillales</taxon>
        <taxon>Paenibacillaceae</taxon>
        <taxon>Paenibacillus</taxon>
    </lineage>
</organism>
<dbReference type="Gene3D" id="1.10.10.10">
    <property type="entry name" value="Winged helix-like DNA-binding domain superfamily/Winged helix DNA-binding domain"/>
    <property type="match status" value="1"/>
</dbReference>
<name>W7YZJ7_9BACL</name>
<dbReference type="InterPro" id="IPR036388">
    <property type="entry name" value="WH-like_DNA-bd_sf"/>
</dbReference>
<dbReference type="AlphaFoldDB" id="W7YZJ7"/>
<evidence type="ECO:0000313" key="2">
    <source>
        <dbReference type="EMBL" id="GAF07814.1"/>
    </source>
</evidence>
<dbReference type="InterPro" id="IPR036390">
    <property type="entry name" value="WH_DNA-bd_sf"/>
</dbReference>
<evidence type="ECO:0000313" key="3">
    <source>
        <dbReference type="Proteomes" id="UP000019364"/>
    </source>
</evidence>
<dbReference type="Proteomes" id="UP000019364">
    <property type="component" value="Unassembled WGS sequence"/>
</dbReference>
<evidence type="ECO:0000259" key="1">
    <source>
        <dbReference type="Pfam" id="PF03551"/>
    </source>
</evidence>
<dbReference type="InterPro" id="IPR052509">
    <property type="entry name" value="Metal_resp_DNA-bind_regulator"/>
</dbReference>
<proteinExistence type="predicted"/>
<dbReference type="PANTHER" id="PTHR33169:SF27">
    <property type="entry name" value="TRANSCRIPTIONAL REGULATOR PADR FAMILY PROTEIN"/>
    <property type="match status" value="1"/>
</dbReference>
<comment type="caution">
    <text evidence="2">The sequence shown here is derived from an EMBL/GenBank/DDBJ whole genome shotgun (WGS) entry which is preliminary data.</text>
</comment>
<gene>
    <name evidence="2" type="ORF">JCM16418_1843</name>
</gene>
<dbReference type="InterPro" id="IPR005149">
    <property type="entry name" value="Tscrpt_reg_PadR_N"/>
</dbReference>
<dbReference type="RefSeq" id="WP_242403757.1">
    <property type="nucleotide sequence ID" value="NZ_BAVZ01000004.1"/>
</dbReference>
<protein>
    <submittedName>
        <fullName evidence="2">Transcriptional regulator</fullName>
    </submittedName>
</protein>
<dbReference type="EMBL" id="BAVZ01000004">
    <property type="protein sequence ID" value="GAF07814.1"/>
    <property type="molecule type" value="Genomic_DNA"/>
</dbReference>
<sequence length="87" mass="10006">MDERELLVLGLLMAQSQHGYQINDFIERNLGQVSDMKKATAYSILKRLDKAGYVDVSVEQEAIGRQDKCIPLRVRDKKNSLSYFVTR</sequence>
<accession>W7YZJ7</accession>